<dbReference type="Proteomes" id="UP000271937">
    <property type="component" value="Unassembled WGS sequence"/>
</dbReference>
<sequence>MKKILLIIFLLFAVGYSCSAQTKPIDLARKILTESTDNSEFYAEDFETKFDFKELRTLYNLTFKSTPIKDNVEVVSVTAKGKENNDLNFYLYFHRNESRWKLFDWQHYEGSTEKHYLKMLNNLDKKQIDSIIKSNDERKIFTSKEQFNYMKSVYDLALNSDEQIVNYLRQNKKDFEKLKKQFDNFVTNNPGYNNSEKNAFFSENYYSGLSISNITEHFQGLDNCLTFIISENGYEAVGYFYTSDKIKIPIINPKKIFFIQEIEEGWYMFRST</sequence>
<accession>A0A3P3WCW3</accession>
<keyword evidence="3" id="KW-1185">Reference proteome</keyword>
<dbReference type="RefSeq" id="WP_125011921.1">
    <property type="nucleotide sequence ID" value="NZ_RQVR01000004.1"/>
</dbReference>
<proteinExistence type="predicted"/>
<feature type="signal peptide" evidence="1">
    <location>
        <begin position="1"/>
        <end position="20"/>
    </location>
</feature>
<feature type="chain" id="PRO_5018180829" evidence="1">
    <location>
        <begin position="21"/>
        <end position="272"/>
    </location>
</feature>
<protein>
    <submittedName>
        <fullName evidence="2">Uncharacterized protein</fullName>
    </submittedName>
</protein>
<evidence type="ECO:0000313" key="3">
    <source>
        <dbReference type="Proteomes" id="UP000271937"/>
    </source>
</evidence>
<comment type="caution">
    <text evidence="2">The sequence shown here is derived from an EMBL/GenBank/DDBJ whole genome shotgun (WGS) entry which is preliminary data.</text>
</comment>
<dbReference type="EMBL" id="RQVR01000004">
    <property type="protein sequence ID" value="RRJ92880.1"/>
    <property type="molecule type" value="Genomic_DNA"/>
</dbReference>
<reference evidence="2 3" key="1">
    <citation type="submission" date="2018-11" db="EMBL/GenBank/DDBJ databases">
        <title>Flavobacterium sp. nov., YIM 102600 draft genome.</title>
        <authorList>
            <person name="Li G."/>
            <person name="Jiang Y."/>
        </authorList>
    </citation>
    <scope>NUCLEOTIDE SEQUENCE [LARGE SCALE GENOMIC DNA]</scope>
    <source>
        <strain evidence="2 3">YIM 102600</strain>
    </source>
</reference>
<keyword evidence="1" id="KW-0732">Signal</keyword>
<dbReference type="PROSITE" id="PS51257">
    <property type="entry name" value="PROKAR_LIPOPROTEIN"/>
    <property type="match status" value="1"/>
</dbReference>
<organism evidence="2 3">
    <name type="scientific">Flavobacterium macacae</name>
    <dbReference type="NCBI Taxonomy" id="2488993"/>
    <lineage>
        <taxon>Bacteria</taxon>
        <taxon>Pseudomonadati</taxon>
        <taxon>Bacteroidota</taxon>
        <taxon>Flavobacteriia</taxon>
        <taxon>Flavobacteriales</taxon>
        <taxon>Flavobacteriaceae</taxon>
        <taxon>Flavobacterium</taxon>
    </lineage>
</organism>
<name>A0A3P3WCW3_9FLAO</name>
<dbReference type="OrthoDB" id="637051at2"/>
<dbReference type="AlphaFoldDB" id="A0A3P3WCW3"/>
<gene>
    <name evidence="2" type="ORF">EG849_04640</name>
</gene>
<evidence type="ECO:0000256" key="1">
    <source>
        <dbReference type="SAM" id="SignalP"/>
    </source>
</evidence>
<evidence type="ECO:0000313" key="2">
    <source>
        <dbReference type="EMBL" id="RRJ92880.1"/>
    </source>
</evidence>